<evidence type="ECO:0000313" key="1">
    <source>
        <dbReference type="EMBL" id="KAJ1677113.1"/>
    </source>
</evidence>
<organism evidence="1 2">
    <name type="scientific">Spiromyces aspiralis</name>
    <dbReference type="NCBI Taxonomy" id="68401"/>
    <lineage>
        <taxon>Eukaryota</taxon>
        <taxon>Fungi</taxon>
        <taxon>Fungi incertae sedis</taxon>
        <taxon>Zoopagomycota</taxon>
        <taxon>Kickxellomycotina</taxon>
        <taxon>Kickxellomycetes</taxon>
        <taxon>Kickxellales</taxon>
        <taxon>Kickxellaceae</taxon>
        <taxon>Spiromyces</taxon>
    </lineage>
</organism>
<proteinExistence type="predicted"/>
<feature type="non-terminal residue" evidence="1">
    <location>
        <position position="138"/>
    </location>
</feature>
<evidence type="ECO:0000313" key="2">
    <source>
        <dbReference type="Proteomes" id="UP001145114"/>
    </source>
</evidence>
<reference evidence="1" key="1">
    <citation type="submission" date="2022-06" db="EMBL/GenBank/DDBJ databases">
        <title>Phylogenomic reconstructions and comparative analyses of Kickxellomycotina fungi.</title>
        <authorList>
            <person name="Reynolds N.K."/>
            <person name="Stajich J.E."/>
            <person name="Barry K."/>
            <person name="Grigoriev I.V."/>
            <person name="Crous P."/>
            <person name="Smith M.E."/>
        </authorList>
    </citation>
    <scope>NUCLEOTIDE SEQUENCE</scope>
    <source>
        <strain evidence="1">RSA 2271</strain>
    </source>
</reference>
<gene>
    <name evidence="1" type="ORF">EV182_006853</name>
</gene>
<dbReference type="EMBL" id="JAMZIH010002962">
    <property type="protein sequence ID" value="KAJ1677113.1"/>
    <property type="molecule type" value="Genomic_DNA"/>
</dbReference>
<sequence>FVGSIVQSEVTAIMQSMTNGTLQDIKNVLSTIQLSASSSNAIQFPKVTTDILQSEVPTSMAPIYGAFHQMRVMAVGTLVDQNKGQDASITNTTLTSDPNSKYSGGEIGNLCNRYISHSKRMIPITIVLILLWTFVFIM</sequence>
<dbReference type="Proteomes" id="UP001145114">
    <property type="component" value="Unassembled WGS sequence"/>
</dbReference>
<accession>A0ACC1HKN1</accession>
<feature type="non-terminal residue" evidence="1">
    <location>
        <position position="1"/>
    </location>
</feature>
<comment type="caution">
    <text evidence="1">The sequence shown here is derived from an EMBL/GenBank/DDBJ whole genome shotgun (WGS) entry which is preliminary data.</text>
</comment>
<name>A0ACC1HKN1_9FUNG</name>
<protein>
    <submittedName>
        <fullName evidence="1">Uncharacterized protein</fullName>
    </submittedName>
</protein>
<keyword evidence="2" id="KW-1185">Reference proteome</keyword>